<organism evidence="1 2">
    <name type="scientific">Oryza rufipogon</name>
    <name type="common">Brownbeard rice</name>
    <name type="synonym">Asian wild rice</name>
    <dbReference type="NCBI Taxonomy" id="4529"/>
    <lineage>
        <taxon>Eukaryota</taxon>
        <taxon>Viridiplantae</taxon>
        <taxon>Streptophyta</taxon>
        <taxon>Embryophyta</taxon>
        <taxon>Tracheophyta</taxon>
        <taxon>Spermatophyta</taxon>
        <taxon>Magnoliopsida</taxon>
        <taxon>Liliopsida</taxon>
        <taxon>Poales</taxon>
        <taxon>Poaceae</taxon>
        <taxon>BOP clade</taxon>
        <taxon>Oryzoideae</taxon>
        <taxon>Oryzeae</taxon>
        <taxon>Oryzinae</taxon>
        <taxon>Oryza</taxon>
    </lineage>
</organism>
<proteinExistence type="predicted"/>
<reference evidence="2" key="1">
    <citation type="submission" date="2013-06" db="EMBL/GenBank/DDBJ databases">
        <authorList>
            <person name="Zhao Q."/>
        </authorList>
    </citation>
    <scope>NUCLEOTIDE SEQUENCE</scope>
    <source>
        <strain evidence="2">cv. W1943</strain>
    </source>
</reference>
<name>A0A0E0QV88_ORYRU</name>
<accession>A0A0E0QV88</accession>
<keyword evidence="2" id="KW-1185">Reference proteome</keyword>
<evidence type="ECO:0000313" key="1">
    <source>
        <dbReference type="EnsemblPlants" id="ORUFI09G21590.1"/>
    </source>
</evidence>
<dbReference type="AlphaFoldDB" id="A0A0E0QV88"/>
<evidence type="ECO:0000313" key="2">
    <source>
        <dbReference type="Proteomes" id="UP000008022"/>
    </source>
</evidence>
<dbReference type="Proteomes" id="UP000008022">
    <property type="component" value="Unassembled WGS sequence"/>
</dbReference>
<dbReference type="Gramene" id="ORUFI09G21590.1">
    <property type="protein sequence ID" value="ORUFI09G21590.1"/>
    <property type="gene ID" value="ORUFI09G21590"/>
</dbReference>
<dbReference type="EnsemblPlants" id="ORUFI09G21590.1">
    <property type="protein sequence ID" value="ORUFI09G21590.1"/>
    <property type="gene ID" value="ORUFI09G21590"/>
</dbReference>
<protein>
    <submittedName>
        <fullName evidence="1">Uncharacterized protein</fullName>
    </submittedName>
</protein>
<dbReference type="HOGENOM" id="CLU_2889846_0_0_1"/>
<reference evidence="1" key="2">
    <citation type="submission" date="2015-06" db="UniProtKB">
        <authorList>
            <consortium name="EnsemblPlants"/>
        </authorList>
    </citation>
    <scope>IDENTIFICATION</scope>
</reference>
<sequence>MEPQIIAAHDDLLLIRLILGIGSPIPRRLLRRSNRASIAIGIGIESDGVRKGKWRASLYRGLN</sequence>